<evidence type="ECO:0000256" key="1">
    <source>
        <dbReference type="SAM" id="MobiDB-lite"/>
    </source>
</evidence>
<feature type="compositionally biased region" description="Polar residues" evidence="1">
    <location>
        <begin position="45"/>
        <end position="54"/>
    </location>
</feature>
<reference evidence="2 3" key="1">
    <citation type="journal article" date="2010" name="Stand. Genomic Sci.">
        <title>Complete genome sequence of Cellulomonas flavigena type strain (134).</title>
        <authorList>
            <person name="Abt B."/>
            <person name="Foster B."/>
            <person name="Lapidus A."/>
            <person name="Clum A."/>
            <person name="Sun H."/>
            <person name="Pukall R."/>
            <person name="Lucas S."/>
            <person name="Glavina Del Rio T."/>
            <person name="Nolan M."/>
            <person name="Tice H."/>
            <person name="Cheng J.F."/>
            <person name="Pitluck S."/>
            <person name="Liolios K."/>
            <person name="Ivanova N."/>
            <person name="Mavromatis K."/>
            <person name="Ovchinnikova G."/>
            <person name="Pati A."/>
            <person name="Goodwin L."/>
            <person name="Chen A."/>
            <person name="Palaniappan K."/>
            <person name="Land M."/>
            <person name="Hauser L."/>
            <person name="Chang Y.J."/>
            <person name="Jeffries C.D."/>
            <person name="Rohde M."/>
            <person name="Goker M."/>
            <person name="Woyke T."/>
            <person name="Bristow J."/>
            <person name="Eisen J.A."/>
            <person name="Markowitz V."/>
            <person name="Hugenholtz P."/>
            <person name="Kyrpides N.C."/>
            <person name="Klenk H.P."/>
        </authorList>
    </citation>
    <scope>NUCLEOTIDE SEQUENCE [LARGE SCALE GENOMIC DNA]</scope>
    <source>
        <strain evidence="3">ATCC 482 / DSM 20109 / BCRC 11376 / JCM 18109 / NBRC 3775 / NCIMB 8073 / NRS 134</strain>
    </source>
</reference>
<dbReference type="STRING" id="446466.Cfla_2502"/>
<evidence type="ECO:0000313" key="3">
    <source>
        <dbReference type="Proteomes" id="UP000000849"/>
    </source>
</evidence>
<proteinExistence type="predicted"/>
<organism evidence="2 3">
    <name type="scientific">Cellulomonas flavigena (strain ATCC 482 / DSM 20109 / BCRC 11376 / JCM 18109 / NBRC 3775 / NCIMB 8073 / NRS 134)</name>
    <dbReference type="NCBI Taxonomy" id="446466"/>
    <lineage>
        <taxon>Bacteria</taxon>
        <taxon>Bacillati</taxon>
        <taxon>Actinomycetota</taxon>
        <taxon>Actinomycetes</taxon>
        <taxon>Micrococcales</taxon>
        <taxon>Cellulomonadaceae</taxon>
        <taxon>Cellulomonas</taxon>
    </lineage>
</organism>
<name>D5UI45_CELFN</name>
<keyword evidence="3" id="KW-1185">Reference proteome</keyword>
<feature type="compositionally biased region" description="Basic residues" evidence="1">
    <location>
        <begin position="55"/>
        <end position="66"/>
    </location>
</feature>
<dbReference type="RefSeq" id="WP_013117723.1">
    <property type="nucleotide sequence ID" value="NC_014151.1"/>
</dbReference>
<dbReference type="HOGENOM" id="CLU_2680966_0_0_11"/>
<gene>
    <name evidence="2" type="ordered locus">Cfla_2502</name>
</gene>
<protein>
    <submittedName>
        <fullName evidence="2">Dehydrogenase</fullName>
    </submittedName>
</protein>
<accession>D5UI45</accession>
<feature type="region of interest" description="Disordered" evidence="1">
    <location>
        <begin position="1"/>
        <end position="74"/>
    </location>
</feature>
<dbReference type="Proteomes" id="UP000000849">
    <property type="component" value="Chromosome"/>
</dbReference>
<dbReference type="EMBL" id="CP001964">
    <property type="protein sequence ID" value="ADG75390.1"/>
    <property type="molecule type" value="Genomic_DNA"/>
</dbReference>
<sequence>MHRKPAEEPGREHRGSTSGLQRREVLAAEREPDGDAGDRVEAQRGSVSAPTSTCGRRRLAGRWRRAVNHEPTTA</sequence>
<evidence type="ECO:0000313" key="2">
    <source>
        <dbReference type="EMBL" id="ADG75390.1"/>
    </source>
</evidence>
<dbReference type="AlphaFoldDB" id="D5UI45"/>
<dbReference type="KEGG" id="cfl:Cfla_2502"/>
<feature type="compositionally biased region" description="Basic and acidic residues" evidence="1">
    <location>
        <begin position="1"/>
        <end position="42"/>
    </location>
</feature>